<dbReference type="PANTHER" id="PTHR13018:SF20">
    <property type="entry name" value="SPORULATION-SPECIFIC PROTEIN 75"/>
    <property type="match status" value="1"/>
</dbReference>
<dbReference type="InParanoid" id="L8G6R9"/>
<proteinExistence type="predicted"/>
<dbReference type="InterPro" id="IPR003864">
    <property type="entry name" value="CSC1/OSCA1-like_7TM"/>
</dbReference>
<dbReference type="Proteomes" id="UP000011064">
    <property type="component" value="Unassembled WGS sequence"/>
</dbReference>
<gene>
    <name evidence="4" type="ORF">GMDG_03162</name>
</gene>
<dbReference type="AlphaFoldDB" id="L8G6R9"/>
<dbReference type="EMBL" id="GL573217">
    <property type="protein sequence ID" value="ELR08373.1"/>
    <property type="molecule type" value="Genomic_DNA"/>
</dbReference>
<keyword evidence="2" id="KW-0812">Transmembrane</keyword>
<dbReference type="GO" id="GO:0005227">
    <property type="term" value="F:calcium-activated cation channel activity"/>
    <property type="evidence" value="ECO:0007669"/>
    <property type="project" value="InterPro"/>
</dbReference>
<reference evidence="5" key="1">
    <citation type="submission" date="2010-09" db="EMBL/GenBank/DDBJ databases">
        <title>The genome sequence of Geomyces destructans 20631-21.</title>
        <authorList>
            <consortium name="The Broad Institute Genome Sequencing Platform"/>
            <person name="Cuomo C.A."/>
            <person name="Blehert D.S."/>
            <person name="Lorch J.M."/>
            <person name="Young S.K."/>
            <person name="Zeng Q."/>
            <person name="Gargeya S."/>
            <person name="Fitzgerald M."/>
            <person name="Haas B."/>
            <person name="Abouelleil A."/>
            <person name="Alvarado L."/>
            <person name="Arachchi H.M."/>
            <person name="Berlin A."/>
            <person name="Brown A."/>
            <person name="Chapman S.B."/>
            <person name="Chen Z."/>
            <person name="Dunbar C."/>
            <person name="Freedman E."/>
            <person name="Gearin G."/>
            <person name="Gellesch M."/>
            <person name="Goldberg J."/>
            <person name="Griggs A."/>
            <person name="Gujja S."/>
            <person name="Heiman D."/>
            <person name="Howarth C."/>
            <person name="Larson L."/>
            <person name="Lui A."/>
            <person name="MacDonald P.J.P."/>
            <person name="Montmayeur A."/>
            <person name="Murphy C."/>
            <person name="Neiman D."/>
            <person name="Pearson M."/>
            <person name="Priest M."/>
            <person name="Roberts A."/>
            <person name="Saif S."/>
            <person name="Shea T."/>
            <person name="Shenoy N."/>
            <person name="Sisk P."/>
            <person name="Stolte C."/>
            <person name="Sykes S."/>
            <person name="Wortman J."/>
            <person name="Nusbaum C."/>
            <person name="Birren B."/>
        </authorList>
    </citation>
    <scope>NUCLEOTIDE SEQUENCE [LARGE SCALE GENOMIC DNA]</scope>
    <source>
        <strain evidence="5">ATCC MYA-4855 / 20631-21</strain>
    </source>
</reference>
<evidence type="ECO:0000313" key="4">
    <source>
        <dbReference type="EMBL" id="ELR08373.1"/>
    </source>
</evidence>
<feature type="region of interest" description="Disordered" evidence="1">
    <location>
        <begin position="14"/>
        <end position="34"/>
    </location>
</feature>
<name>L8G6R9_PSED2</name>
<protein>
    <recommendedName>
        <fullName evidence="3">CSC1/OSCA1-like 7TM region domain-containing protein</fullName>
    </recommendedName>
</protein>
<dbReference type="GO" id="GO:0005886">
    <property type="term" value="C:plasma membrane"/>
    <property type="evidence" value="ECO:0007669"/>
    <property type="project" value="TreeGrafter"/>
</dbReference>
<evidence type="ECO:0000256" key="1">
    <source>
        <dbReference type="SAM" id="MobiDB-lite"/>
    </source>
</evidence>
<keyword evidence="2" id="KW-1133">Transmembrane helix</keyword>
<organism evidence="4 5">
    <name type="scientific">Pseudogymnoascus destructans (strain ATCC MYA-4855 / 20631-21)</name>
    <name type="common">Bat white-nose syndrome fungus</name>
    <name type="synonym">Geomyces destructans</name>
    <dbReference type="NCBI Taxonomy" id="658429"/>
    <lineage>
        <taxon>Eukaryota</taxon>
        <taxon>Fungi</taxon>
        <taxon>Dikarya</taxon>
        <taxon>Ascomycota</taxon>
        <taxon>Pezizomycotina</taxon>
        <taxon>Leotiomycetes</taxon>
        <taxon>Thelebolales</taxon>
        <taxon>Thelebolaceae</taxon>
        <taxon>Pseudogymnoascus</taxon>
    </lineage>
</organism>
<dbReference type="VEuPathDB" id="FungiDB:GMDG_03162"/>
<dbReference type="InterPro" id="IPR045122">
    <property type="entry name" value="Csc1-like"/>
</dbReference>
<dbReference type="HOGENOM" id="CLU_931044_0_0_1"/>
<evidence type="ECO:0000256" key="2">
    <source>
        <dbReference type="SAM" id="Phobius"/>
    </source>
</evidence>
<evidence type="ECO:0000313" key="5">
    <source>
        <dbReference type="Proteomes" id="UP000011064"/>
    </source>
</evidence>
<dbReference type="PANTHER" id="PTHR13018">
    <property type="entry name" value="PROBABLE MEMBRANE PROTEIN DUF221-RELATED"/>
    <property type="match status" value="1"/>
</dbReference>
<feature type="transmembrane region" description="Helical" evidence="2">
    <location>
        <begin position="242"/>
        <end position="262"/>
    </location>
</feature>
<feature type="transmembrane region" description="Helical" evidence="2">
    <location>
        <begin position="195"/>
        <end position="222"/>
    </location>
</feature>
<accession>L8G6R9</accession>
<dbReference type="Pfam" id="PF02714">
    <property type="entry name" value="RSN1_7TM"/>
    <property type="match status" value="1"/>
</dbReference>
<evidence type="ECO:0000259" key="3">
    <source>
        <dbReference type="Pfam" id="PF02714"/>
    </source>
</evidence>
<keyword evidence="2" id="KW-0472">Membrane</keyword>
<sequence>MVAALETWVQENSTIDTDAPDCRQDHSQSPQDRLYRPRESLPALGQIRGFGDLALEMQQLRQMIYNQSQALSDFSKIADDAHDKVDEASAKVNITLRRAARLKEVYDQLIQCRFEESLGVQSTGSSILIVSSSKKPLDPKAIRRHFSAMFGGVQGITINRDLRLLDAKISRLDAWIAKLEAAETELAVESSVQRLYFIFLFIQVFLVASLSSSITTVLAGLGSNAKSVPLVLAQNLPKASNYFFSYFILKASSTISITLICGEKLLNLLLSYIRDKTARQKWTRSEAINVKLWGTFVPD</sequence>
<keyword evidence="5" id="KW-1185">Reference proteome</keyword>
<feature type="domain" description="CSC1/OSCA1-like 7TM region" evidence="3">
    <location>
        <begin position="174"/>
        <end position="298"/>
    </location>
</feature>
<dbReference type="OrthoDB" id="9895588at2759"/>